<dbReference type="Proteomes" id="UP000186549">
    <property type="component" value="Unassembled WGS sequence"/>
</dbReference>
<keyword evidence="6" id="KW-0057">Aromatic amino acid biosynthesis</keyword>
<dbReference type="Gene3D" id="3.40.50.1970">
    <property type="match status" value="1"/>
</dbReference>
<evidence type="ECO:0000256" key="7">
    <source>
        <dbReference type="ARBA" id="ARBA00023239"/>
    </source>
</evidence>
<dbReference type="PIRSF" id="PIRSF001455">
    <property type="entry name" value="DHQ_synth"/>
    <property type="match status" value="1"/>
</dbReference>
<dbReference type="EMBL" id="MNQU01000235">
    <property type="protein sequence ID" value="OKZ32228.1"/>
    <property type="molecule type" value="Genomic_DNA"/>
</dbReference>
<evidence type="ECO:0000256" key="2">
    <source>
        <dbReference type="ARBA" id="ARBA00001941"/>
    </source>
</evidence>
<accession>A0A1Q6I038</accession>
<protein>
    <submittedName>
        <fullName evidence="11">3-dehydroquinate synthase</fullName>
    </submittedName>
</protein>
<dbReference type="AlphaFoldDB" id="A0A1Q6I038"/>
<dbReference type="GO" id="GO:0008652">
    <property type="term" value="P:amino acid biosynthetic process"/>
    <property type="evidence" value="ECO:0007669"/>
    <property type="project" value="UniProtKB-KW"/>
</dbReference>
<dbReference type="GO" id="GO:0046872">
    <property type="term" value="F:metal ion binding"/>
    <property type="evidence" value="ECO:0007669"/>
    <property type="project" value="UniProtKB-KW"/>
</dbReference>
<dbReference type="Pfam" id="PF01761">
    <property type="entry name" value="DHQ_synthase"/>
    <property type="match status" value="1"/>
</dbReference>
<evidence type="ECO:0000313" key="12">
    <source>
        <dbReference type="Proteomes" id="UP000186549"/>
    </source>
</evidence>
<keyword evidence="5" id="KW-0520">NAD</keyword>
<evidence type="ECO:0000259" key="10">
    <source>
        <dbReference type="Pfam" id="PF24621"/>
    </source>
</evidence>
<evidence type="ECO:0000313" key="11">
    <source>
        <dbReference type="EMBL" id="OKZ32228.1"/>
    </source>
</evidence>
<evidence type="ECO:0000256" key="5">
    <source>
        <dbReference type="ARBA" id="ARBA00023027"/>
    </source>
</evidence>
<gene>
    <name evidence="11" type="ORF">BHV79_11120</name>
</gene>
<dbReference type="GO" id="GO:0009073">
    <property type="term" value="P:aromatic amino acid family biosynthetic process"/>
    <property type="evidence" value="ECO:0007669"/>
    <property type="project" value="UniProtKB-KW"/>
</dbReference>
<keyword evidence="8" id="KW-0170">Cobalt</keyword>
<dbReference type="SUPFAM" id="SSF56796">
    <property type="entry name" value="Dehydroquinate synthase-like"/>
    <property type="match status" value="1"/>
</dbReference>
<keyword evidence="3" id="KW-0028">Amino-acid biosynthesis</keyword>
<reference evidence="11 12" key="1">
    <citation type="journal article" date="2016" name="Nat. Biotechnol.">
        <title>Measurement of bacterial replication rates in microbial communities.</title>
        <authorList>
            <person name="Brown C.T."/>
            <person name="Olm M.R."/>
            <person name="Thomas B.C."/>
            <person name="Banfield J.F."/>
        </authorList>
    </citation>
    <scope>NUCLEOTIDE SEQUENCE [LARGE SCALE GENOMIC DNA]</scope>
    <source>
        <strain evidence="11">45_41</strain>
    </source>
</reference>
<dbReference type="Gene3D" id="1.20.1090.10">
    <property type="entry name" value="Dehydroquinate synthase-like - alpha domain"/>
    <property type="match status" value="1"/>
</dbReference>
<keyword evidence="7" id="KW-0456">Lyase</keyword>
<dbReference type="PANTHER" id="PTHR43622">
    <property type="entry name" value="3-DEHYDROQUINATE SYNTHASE"/>
    <property type="match status" value="1"/>
</dbReference>
<comment type="cofactor">
    <cofactor evidence="2">
        <name>Co(2+)</name>
        <dbReference type="ChEBI" id="CHEBI:48828"/>
    </cofactor>
</comment>
<sequence>MNTQELVFTNKVGETIDALVAKINPSKVFVLVDVNTASFVLPRLQALSTAVAGATVITTKAGDMHKNLDSTQAIWKRLGDEGATRHSLLINVGGGVVTDMGAFAAATFKRGISFINVPTTLLGAVDASVGGKTGINFGNLKNEIGVFCQADTVVVSTIFFNTLTSEELRSGYAEMLKHALLKDAASFDSLITRHVEDIDPESLLGLLEQSVLVKKNIVDTDPCEKSIRKSLNLGHTAGHAFESLALERKSPIPHGYAVAYGLVTELVLSHIKLGFSSEVLHRFAAYAKEVYGGFEFTCDDYPRLIALMRHDKKNLSAADINFTLLRSIGDVQIDCVAGEEDIKTALDITRDLLGI</sequence>
<dbReference type="Pfam" id="PF24621">
    <property type="entry name" value="DHQS_C"/>
    <property type="match status" value="1"/>
</dbReference>
<organism evidence="11 12">
    <name type="scientific">Bacteroides uniformis</name>
    <dbReference type="NCBI Taxonomy" id="820"/>
    <lineage>
        <taxon>Bacteria</taxon>
        <taxon>Pseudomonadati</taxon>
        <taxon>Bacteroidota</taxon>
        <taxon>Bacteroidia</taxon>
        <taxon>Bacteroidales</taxon>
        <taxon>Bacteroidaceae</taxon>
        <taxon>Bacteroides</taxon>
    </lineage>
</organism>
<dbReference type="CDD" id="cd08195">
    <property type="entry name" value="DHQS"/>
    <property type="match status" value="1"/>
</dbReference>
<keyword evidence="4" id="KW-0479">Metal-binding</keyword>
<feature type="domain" description="3-dehydroquinate synthase N-terminal" evidence="9">
    <location>
        <begin position="57"/>
        <end position="169"/>
    </location>
</feature>
<proteinExistence type="predicted"/>
<dbReference type="InterPro" id="IPR050071">
    <property type="entry name" value="Dehydroquinate_synthase"/>
</dbReference>
<evidence type="ECO:0000256" key="6">
    <source>
        <dbReference type="ARBA" id="ARBA00023141"/>
    </source>
</evidence>
<evidence type="ECO:0000256" key="4">
    <source>
        <dbReference type="ARBA" id="ARBA00022723"/>
    </source>
</evidence>
<dbReference type="InterPro" id="IPR030960">
    <property type="entry name" value="DHQS/DOIS_N"/>
</dbReference>
<evidence type="ECO:0000256" key="8">
    <source>
        <dbReference type="ARBA" id="ARBA00023285"/>
    </source>
</evidence>
<evidence type="ECO:0000256" key="3">
    <source>
        <dbReference type="ARBA" id="ARBA00022605"/>
    </source>
</evidence>
<dbReference type="InterPro" id="IPR056179">
    <property type="entry name" value="DHQS_C"/>
</dbReference>
<evidence type="ECO:0000256" key="1">
    <source>
        <dbReference type="ARBA" id="ARBA00001911"/>
    </source>
</evidence>
<name>A0A1Q6I038_BACUN</name>
<evidence type="ECO:0000259" key="9">
    <source>
        <dbReference type="Pfam" id="PF01761"/>
    </source>
</evidence>
<dbReference type="InterPro" id="IPR030963">
    <property type="entry name" value="DHQ_synth_fam"/>
</dbReference>
<dbReference type="GO" id="GO:0003856">
    <property type="term" value="F:3-dehydroquinate synthase activity"/>
    <property type="evidence" value="ECO:0007669"/>
    <property type="project" value="TreeGrafter"/>
</dbReference>
<comment type="caution">
    <text evidence="11">The sequence shown here is derived from an EMBL/GenBank/DDBJ whole genome shotgun (WGS) entry which is preliminary data.</text>
</comment>
<comment type="cofactor">
    <cofactor evidence="1">
        <name>NAD(+)</name>
        <dbReference type="ChEBI" id="CHEBI:57540"/>
    </cofactor>
</comment>
<feature type="domain" description="3-dehydroquinate synthase C-terminal" evidence="10">
    <location>
        <begin position="171"/>
        <end position="314"/>
    </location>
</feature>
<dbReference type="PANTHER" id="PTHR43622:SF7">
    <property type="entry name" value="3-DEHYDROQUINATE SYNTHASE, CHLOROPLASTIC"/>
    <property type="match status" value="1"/>
</dbReference>